<gene>
    <name evidence="1" type="ORF">LVIROSA_LOCUS8933</name>
</gene>
<comment type="caution">
    <text evidence="1">The sequence shown here is derived from an EMBL/GenBank/DDBJ whole genome shotgun (WGS) entry which is preliminary data.</text>
</comment>
<name>A0AAU9M0G5_9ASTR</name>
<evidence type="ECO:0000313" key="1">
    <source>
        <dbReference type="EMBL" id="CAH1421538.1"/>
    </source>
</evidence>
<proteinExistence type="predicted"/>
<accession>A0AAU9M0G5</accession>
<evidence type="ECO:0000313" key="2">
    <source>
        <dbReference type="Proteomes" id="UP001157418"/>
    </source>
</evidence>
<dbReference type="EMBL" id="CAKMRJ010001112">
    <property type="protein sequence ID" value="CAH1421538.1"/>
    <property type="molecule type" value="Genomic_DNA"/>
</dbReference>
<reference evidence="1 2" key="1">
    <citation type="submission" date="2022-01" db="EMBL/GenBank/DDBJ databases">
        <authorList>
            <person name="Xiong W."/>
            <person name="Schranz E."/>
        </authorList>
    </citation>
    <scope>NUCLEOTIDE SEQUENCE [LARGE SCALE GENOMIC DNA]</scope>
</reference>
<organism evidence="1 2">
    <name type="scientific">Lactuca virosa</name>
    <dbReference type="NCBI Taxonomy" id="75947"/>
    <lineage>
        <taxon>Eukaryota</taxon>
        <taxon>Viridiplantae</taxon>
        <taxon>Streptophyta</taxon>
        <taxon>Embryophyta</taxon>
        <taxon>Tracheophyta</taxon>
        <taxon>Spermatophyta</taxon>
        <taxon>Magnoliopsida</taxon>
        <taxon>eudicotyledons</taxon>
        <taxon>Gunneridae</taxon>
        <taxon>Pentapetalae</taxon>
        <taxon>asterids</taxon>
        <taxon>campanulids</taxon>
        <taxon>Asterales</taxon>
        <taxon>Asteraceae</taxon>
        <taxon>Cichorioideae</taxon>
        <taxon>Cichorieae</taxon>
        <taxon>Lactucinae</taxon>
        <taxon>Lactuca</taxon>
    </lineage>
</organism>
<sequence length="93" mass="10511">MLGVQNNSSGSTSTLDALDTIKCNQVGVLERELSGHYVMNWIFDFVLNRQHGFPSRVGTLWNEKTAFEEKALVTTIATWAREFLKKFMNDGVV</sequence>
<dbReference type="Proteomes" id="UP001157418">
    <property type="component" value="Unassembled WGS sequence"/>
</dbReference>
<protein>
    <submittedName>
        <fullName evidence="1">Uncharacterized protein</fullName>
    </submittedName>
</protein>
<dbReference type="AlphaFoldDB" id="A0AAU9M0G5"/>
<keyword evidence="2" id="KW-1185">Reference proteome</keyword>